<sequence>MLRDMKEFYFKIINDPKKTGFSQKVGPDGIPGTVLKECAHVLAYPLSMLFNHMLKKCDVPDVFLIAHVSPIPKIRNPTLLSHFRPISGTSDVFKTAERIIKEELVRHLNYSKFLPEEQYGFRTGCSTTKQMIIFMEDLTKATSEGKTTDVIYIDMEKAFDKMKISEIVDD</sequence>
<dbReference type="Proteomes" id="UP000887579">
    <property type="component" value="Unplaced"/>
</dbReference>
<organism evidence="1 2">
    <name type="scientific">Panagrolaimus sp. ES5</name>
    <dbReference type="NCBI Taxonomy" id="591445"/>
    <lineage>
        <taxon>Eukaryota</taxon>
        <taxon>Metazoa</taxon>
        <taxon>Ecdysozoa</taxon>
        <taxon>Nematoda</taxon>
        <taxon>Chromadorea</taxon>
        <taxon>Rhabditida</taxon>
        <taxon>Tylenchina</taxon>
        <taxon>Panagrolaimomorpha</taxon>
        <taxon>Panagrolaimoidea</taxon>
        <taxon>Panagrolaimidae</taxon>
        <taxon>Panagrolaimus</taxon>
    </lineage>
</organism>
<reference evidence="2" key="1">
    <citation type="submission" date="2022-11" db="UniProtKB">
        <authorList>
            <consortium name="WormBaseParasite"/>
        </authorList>
    </citation>
    <scope>IDENTIFICATION</scope>
</reference>
<protein>
    <submittedName>
        <fullName evidence="2">Reverse transcriptase domain-containing protein</fullName>
    </submittedName>
</protein>
<proteinExistence type="predicted"/>
<name>A0AC34G312_9BILA</name>
<evidence type="ECO:0000313" key="1">
    <source>
        <dbReference type="Proteomes" id="UP000887579"/>
    </source>
</evidence>
<accession>A0AC34G312</accession>
<dbReference type="WBParaSite" id="ES5_v2.g24067.t1">
    <property type="protein sequence ID" value="ES5_v2.g24067.t1"/>
    <property type="gene ID" value="ES5_v2.g24067"/>
</dbReference>
<evidence type="ECO:0000313" key="2">
    <source>
        <dbReference type="WBParaSite" id="ES5_v2.g24067.t1"/>
    </source>
</evidence>